<proteinExistence type="predicted"/>
<dbReference type="EMBL" id="BMIA01000003">
    <property type="protein sequence ID" value="GGH42587.1"/>
    <property type="molecule type" value="Genomic_DNA"/>
</dbReference>
<comment type="caution">
    <text evidence="1">The sequence shown here is derived from an EMBL/GenBank/DDBJ whole genome shotgun (WGS) entry which is preliminary data.</text>
</comment>
<keyword evidence="2" id="KW-1185">Reference proteome</keyword>
<protein>
    <recommendedName>
        <fullName evidence="3">Lipocalin-like domain-containing protein</fullName>
    </recommendedName>
</protein>
<evidence type="ECO:0000313" key="1">
    <source>
        <dbReference type="EMBL" id="GGH42587.1"/>
    </source>
</evidence>
<organism evidence="1 2">
    <name type="scientific">Dyadobacter endophyticus</name>
    <dbReference type="NCBI Taxonomy" id="1749036"/>
    <lineage>
        <taxon>Bacteria</taxon>
        <taxon>Pseudomonadati</taxon>
        <taxon>Bacteroidota</taxon>
        <taxon>Cytophagia</taxon>
        <taxon>Cytophagales</taxon>
        <taxon>Spirosomataceae</taxon>
        <taxon>Dyadobacter</taxon>
    </lineage>
</organism>
<reference evidence="2" key="1">
    <citation type="journal article" date="2019" name="Int. J. Syst. Evol. Microbiol.">
        <title>The Global Catalogue of Microorganisms (GCM) 10K type strain sequencing project: providing services to taxonomists for standard genome sequencing and annotation.</title>
        <authorList>
            <consortium name="The Broad Institute Genomics Platform"/>
            <consortium name="The Broad Institute Genome Sequencing Center for Infectious Disease"/>
            <person name="Wu L."/>
            <person name="Ma J."/>
        </authorList>
    </citation>
    <scope>NUCLEOTIDE SEQUENCE [LARGE SCALE GENOMIC DNA]</scope>
    <source>
        <strain evidence="2">CGMCC 1.15288</strain>
    </source>
</reference>
<evidence type="ECO:0008006" key="3">
    <source>
        <dbReference type="Google" id="ProtNLM"/>
    </source>
</evidence>
<gene>
    <name evidence="1" type="ORF">GCM10007423_39310</name>
</gene>
<dbReference type="PROSITE" id="PS51257">
    <property type="entry name" value="PROKAR_LIPOPROTEIN"/>
    <property type="match status" value="1"/>
</dbReference>
<dbReference type="Proteomes" id="UP000600214">
    <property type="component" value="Unassembled WGS sequence"/>
</dbReference>
<evidence type="ECO:0000313" key="2">
    <source>
        <dbReference type="Proteomes" id="UP000600214"/>
    </source>
</evidence>
<name>A0ABQ1YZE1_9BACT</name>
<accession>A0ABQ1YZE1</accession>
<sequence>MKNVIWLILLVIPLFISCERQKGFDAAGPISSYLSGKWQLEKIVSPTQTKIGEQIGYAEILESGNDQEDDYDRIFKDGKLDTTYIWSRNPGTDSDAKKMTVLVNYEGGIKRFYKIYRQLGKPTTLEASSYLSEVGGAADTVKYYYVQLP</sequence>
<dbReference type="RefSeq" id="WP_188935286.1">
    <property type="nucleotide sequence ID" value="NZ_BMIA01000003.1"/>
</dbReference>